<dbReference type="HOGENOM" id="CLU_1671009_0_0_1"/>
<feature type="compositionally biased region" description="Polar residues" evidence="1">
    <location>
        <begin position="51"/>
        <end position="64"/>
    </location>
</feature>
<evidence type="ECO:0000313" key="3">
    <source>
        <dbReference type="EnsemblMetazoa" id="CapteP187938"/>
    </source>
</evidence>
<reference evidence="3" key="3">
    <citation type="submission" date="2015-06" db="UniProtKB">
        <authorList>
            <consortium name="EnsemblMetazoa"/>
        </authorList>
    </citation>
    <scope>IDENTIFICATION</scope>
</reference>
<feature type="compositionally biased region" description="Acidic residues" evidence="1">
    <location>
        <begin position="84"/>
        <end position="104"/>
    </location>
</feature>
<evidence type="ECO:0000256" key="1">
    <source>
        <dbReference type="SAM" id="MobiDB-lite"/>
    </source>
</evidence>
<dbReference type="EMBL" id="KB305378">
    <property type="protein sequence ID" value="ELU01113.1"/>
    <property type="molecule type" value="Genomic_DNA"/>
</dbReference>
<proteinExistence type="predicted"/>
<dbReference type="AlphaFoldDB" id="R7UBD6"/>
<dbReference type="EMBL" id="AMQN01001758">
    <property type="status" value="NOT_ANNOTATED_CDS"/>
    <property type="molecule type" value="Genomic_DNA"/>
</dbReference>
<feature type="region of interest" description="Disordered" evidence="1">
    <location>
        <begin position="50"/>
        <end position="111"/>
    </location>
</feature>
<reference evidence="2 4" key="2">
    <citation type="journal article" date="2013" name="Nature">
        <title>Insights into bilaterian evolution from three spiralian genomes.</title>
        <authorList>
            <person name="Simakov O."/>
            <person name="Marletaz F."/>
            <person name="Cho S.J."/>
            <person name="Edsinger-Gonzales E."/>
            <person name="Havlak P."/>
            <person name="Hellsten U."/>
            <person name="Kuo D.H."/>
            <person name="Larsson T."/>
            <person name="Lv J."/>
            <person name="Arendt D."/>
            <person name="Savage R."/>
            <person name="Osoegawa K."/>
            <person name="de Jong P."/>
            <person name="Grimwood J."/>
            <person name="Chapman J.A."/>
            <person name="Shapiro H."/>
            <person name="Aerts A."/>
            <person name="Otillar R.P."/>
            <person name="Terry A.Y."/>
            <person name="Boore J.L."/>
            <person name="Grigoriev I.V."/>
            <person name="Lindberg D.R."/>
            <person name="Seaver E.C."/>
            <person name="Weisblat D.A."/>
            <person name="Putnam N.H."/>
            <person name="Rokhsar D.S."/>
        </authorList>
    </citation>
    <scope>NUCLEOTIDE SEQUENCE</scope>
    <source>
        <strain evidence="2 4">I ESC-2004</strain>
    </source>
</reference>
<evidence type="ECO:0000313" key="4">
    <source>
        <dbReference type="Proteomes" id="UP000014760"/>
    </source>
</evidence>
<gene>
    <name evidence="2" type="ORF">CAPTEDRAFT_187938</name>
</gene>
<dbReference type="EnsemblMetazoa" id="CapteT187938">
    <property type="protein sequence ID" value="CapteP187938"/>
    <property type="gene ID" value="CapteG187938"/>
</dbReference>
<accession>R7UBD6</accession>
<keyword evidence="4" id="KW-1185">Reference proteome</keyword>
<sequence length="158" mass="17748">MFFVNESHCISSEIEIIMVLSLQTYRLALCKPTAIDKYLKRNPLVKAFTQRKLQPQINGPSASPSGIHPTITCPPIDTDRQHEQDDEDEEEEEEDDDDDDDDDERRDSACHNLPSMTVTCSSGCRSSALQTPVGDNADVIYKKLRGSTKLLKGWGTEF</sequence>
<evidence type="ECO:0000313" key="2">
    <source>
        <dbReference type="EMBL" id="ELU01113.1"/>
    </source>
</evidence>
<name>R7UBD6_CAPTE</name>
<reference evidence="4" key="1">
    <citation type="submission" date="2012-12" db="EMBL/GenBank/DDBJ databases">
        <authorList>
            <person name="Hellsten U."/>
            <person name="Grimwood J."/>
            <person name="Chapman J.A."/>
            <person name="Shapiro H."/>
            <person name="Aerts A."/>
            <person name="Otillar R.P."/>
            <person name="Terry A.Y."/>
            <person name="Boore J.L."/>
            <person name="Simakov O."/>
            <person name="Marletaz F."/>
            <person name="Cho S.-J."/>
            <person name="Edsinger-Gonzales E."/>
            <person name="Havlak P."/>
            <person name="Kuo D.-H."/>
            <person name="Larsson T."/>
            <person name="Lv J."/>
            <person name="Arendt D."/>
            <person name="Savage R."/>
            <person name="Osoegawa K."/>
            <person name="de Jong P."/>
            <person name="Lindberg D.R."/>
            <person name="Seaver E.C."/>
            <person name="Weisblat D.A."/>
            <person name="Putnam N.H."/>
            <person name="Grigoriev I.V."/>
            <person name="Rokhsar D.S."/>
        </authorList>
    </citation>
    <scope>NUCLEOTIDE SEQUENCE</scope>
    <source>
        <strain evidence="4">I ESC-2004</strain>
    </source>
</reference>
<dbReference type="Proteomes" id="UP000014760">
    <property type="component" value="Unassembled WGS sequence"/>
</dbReference>
<protein>
    <submittedName>
        <fullName evidence="2 3">Uncharacterized protein</fullName>
    </submittedName>
</protein>
<organism evidence="2">
    <name type="scientific">Capitella teleta</name>
    <name type="common">Polychaete worm</name>
    <dbReference type="NCBI Taxonomy" id="283909"/>
    <lineage>
        <taxon>Eukaryota</taxon>
        <taxon>Metazoa</taxon>
        <taxon>Spiralia</taxon>
        <taxon>Lophotrochozoa</taxon>
        <taxon>Annelida</taxon>
        <taxon>Polychaeta</taxon>
        <taxon>Sedentaria</taxon>
        <taxon>Scolecida</taxon>
        <taxon>Capitellidae</taxon>
        <taxon>Capitella</taxon>
    </lineage>
</organism>